<reference evidence="4" key="1">
    <citation type="journal article" date="2024" name="Syst. Appl. Microbiol.">
        <title>First single-strain enrichments of Electrothrix cable bacteria, description of E. aestuarii sp. nov. and E. rattekaaiensis sp. nov., and proposal of a cable bacteria taxonomy following the rules of the SeqCode.</title>
        <authorList>
            <person name="Plum-Jensen L.E."/>
            <person name="Schramm A."/>
            <person name="Marshall I.P.G."/>
        </authorList>
    </citation>
    <scope>NUCLEOTIDE SEQUENCE</scope>
    <source>
        <strain evidence="4">Rat1</strain>
    </source>
</reference>
<comment type="similarity">
    <text evidence="1">Belongs to the HypE family.</text>
</comment>
<dbReference type="NCBIfam" id="TIGR02124">
    <property type="entry name" value="hypE"/>
    <property type="match status" value="1"/>
</dbReference>
<dbReference type="KEGG" id="eaj:Q3M24_02775"/>
<dbReference type="InterPro" id="IPR011854">
    <property type="entry name" value="HypE"/>
</dbReference>
<dbReference type="InterPro" id="IPR016188">
    <property type="entry name" value="PurM-like_N"/>
</dbReference>
<dbReference type="GO" id="GO:0051604">
    <property type="term" value="P:protein maturation"/>
    <property type="evidence" value="ECO:0007669"/>
    <property type="project" value="TreeGrafter"/>
</dbReference>
<dbReference type="Pfam" id="PF00586">
    <property type="entry name" value="AIRS"/>
    <property type="match status" value="1"/>
</dbReference>
<evidence type="ECO:0000259" key="2">
    <source>
        <dbReference type="Pfam" id="PF00586"/>
    </source>
</evidence>
<organism evidence="4">
    <name type="scientific">Candidatus Electrothrix aestuarii</name>
    <dbReference type="NCBI Taxonomy" id="3062594"/>
    <lineage>
        <taxon>Bacteria</taxon>
        <taxon>Pseudomonadati</taxon>
        <taxon>Thermodesulfobacteriota</taxon>
        <taxon>Desulfobulbia</taxon>
        <taxon>Desulfobulbales</taxon>
        <taxon>Desulfobulbaceae</taxon>
        <taxon>Candidatus Electrothrix</taxon>
    </lineage>
</organism>
<dbReference type="PANTHER" id="PTHR30303:SF0">
    <property type="entry name" value="CARBAMOYL DEHYDRATASE HYPE"/>
    <property type="match status" value="1"/>
</dbReference>
<proteinExistence type="inferred from homology"/>
<dbReference type="EMBL" id="CP159373">
    <property type="protein sequence ID" value="XCN73694.1"/>
    <property type="molecule type" value="Genomic_DNA"/>
</dbReference>
<evidence type="ECO:0000259" key="3">
    <source>
        <dbReference type="Pfam" id="PF02769"/>
    </source>
</evidence>
<dbReference type="SUPFAM" id="SSF55326">
    <property type="entry name" value="PurM N-terminal domain-like"/>
    <property type="match status" value="1"/>
</dbReference>
<name>A0AAU8LXY1_9BACT</name>
<dbReference type="PANTHER" id="PTHR30303">
    <property type="entry name" value="HYDROGENASE ISOENZYMES FORMATION PROTEIN HYPE"/>
    <property type="match status" value="1"/>
</dbReference>
<dbReference type="InterPro" id="IPR036921">
    <property type="entry name" value="PurM-like_N_sf"/>
</dbReference>
<dbReference type="InterPro" id="IPR010918">
    <property type="entry name" value="PurM-like_C_dom"/>
</dbReference>
<gene>
    <name evidence="4" type="primary">hypE</name>
    <name evidence="4" type="ORF">Q3M24_02775</name>
</gene>
<dbReference type="SUPFAM" id="SSF56042">
    <property type="entry name" value="PurM C-terminal domain-like"/>
    <property type="match status" value="1"/>
</dbReference>
<dbReference type="InterPro" id="IPR036676">
    <property type="entry name" value="PurM-like_C_sf"/>
</dbReference>
<feature type="domain" description="PurM-like N-terminal" evidence="2">
    <location>
        <begin position="53"/>
        <end position="167"/>
    </location>
</feature>
<evidence type="ECO:0000313" key="4">
    <source>
        <dbReference type="EMBL" id="XCN73694.1"/>
    </source>
</evidence>
<sequence length="352" mass="36833">MDKPNFAGAACPTPHQAKETVLLGHGSGGTLSRELVEQVFLPELGEAAPRTLDDAAIIETAKQGQRLALSTDSHVVEPLFFPGGDIGHLAVCGTVNDLAMMGARPLALTCGFILEEGLPFATLRQVLASMRVAAEEAGIYFAAGDTKVVQRGSADKMFINTSGVGVVDQGVQVSGANARPGDVIIVSGTLGDHGITVLATREGLGFETDLASDAAPLNHLVQAMLAAGTIHVLRDPTRGGLATSLVEISEQSQVTLLIEEDKLPVKPAVRAACEMLGFDPLFIANEGKLVAFVPLEDAEAVLATMRQTKYGEDATIIGRVLEAGKAQVQLRTAIGGTRLLDMLPGELLPRIC</sequence>
<feature type="domain" description="PurM-like C-terminal" evidence="3">
    <location>
        <begin position="179"/>
        <end position="329"/>
    </location>
</feature>
<accession>A0AAU8LXY1</accession>
<evidence type="ECO:0000256" key="1">
    <source>
        <dbReference type="ARBA" id="ARBA00006243"/>
    </source>
</evidence>
<reference evidence="4" key="2">
    <citation type="submission" date="2024-06" db="EMBL/GenBank/DDBJ databases">
        <authorList>
            <person name="Plum-Jensen L.E."/>
            <person name="Schramm A."/>
            <person name="Marshall I.P.G."/>
        </authorList>
    </citation>
    <scope>NUCLEOTIDE SEQUENCE</scope>
    <source>
        <strain evidence="4">Rat1</strain>
    </source>
</reference>
<dbReference type="Gene3D" id="3.90.650.10">
    <property type="entry name" value="PurM-like C-terminal domain"/>
    <property type="match status" value="1"/>
</dbReference>
<dbReference type="CDD" id="cd02197">
    <property type="entry name" value="HypE"/>
    <property type="match status" value="1"/>
</dbReference>
<dbReference type="Pfam" id="PF02769">
    <property type="entry name" value="AIRS_C"/>
    <property type="match status" value="1"/>
</dbReference>
<dbReference type="PIRSF" id="PIRSF005644">
    <property type="entry name" value="Hdrgns_mtr_HypE"/>
    <property type="match status" value="1"/>
</dbReference>
<protein>
    <submittedName>
        <fullName evidence="4">Hydrogenase expression/formation protein HypE</fullName>
    </submittedName>
</protein>
<dbReference type="AlphaFoldDB" id="A0AAU8LXY1"/>
<dbReference type="Gene3D" id="3.30.1330.10">
    <property type="entry name" value="PurM-like, N-terminal domain"/>
    <property type="match status" value="1"/>
</dbReference>